<comment type="caution">
    <text evidence="12">The sequence shown here is derived from an EMBL/GenBank/DDBJ whole genome shotgun (WGS) entry which is preliminary data.</text>
</comment>
<feature type="domain" description="C2H2-type" evidence="11">
    <location>
        <begin position="305"/>
        <end position="332"/>
    </location>
</feature>
<sequence>MSVVRIVTRIIPTNAQDKSSVSHLLVAKDIDTPLRTEWSCSGDQNTGNYVVYETTFCKENVLPPNVDVDSTIASTCNSISGLVNLKKSRLRLTNETRSYDSLEELRTEPVIRVSPEVLSDGTCAGILLSVPLRLSRSEIEDSPDVSHFNVASTSVEERVSNEPISPDEQIQNHGDSIPADINSCESLDKYFNGNKCLLCDFISNSETEAKDHLESHMKMKHLQCNICGELFATTLLLHYHKASHKKVLFPCDKCGNKFYGKRKLVMHMKTHEENEGLKCPFCESRFKTSKCLKKHVVIHTGELPYHCTLCSNKFPTENDLQSHVAQHKKKKQFICKDCGKGYNNKILFDQHCSAHVNRKKSFKCDQCNKAFTFRSNFLKHKRTHS</sequence>
<protein>
    <submittedName>
        <fullName evidence="12">Zinc finger and BTB domain-containing protein 47</fullName>
    </submittedName>
</protein>
<keyword evidence="9" id="KW-0539">Nucleus</keyword>
<evidence type="ECO:0000313" key="13">
    <source>
        <dbReference type="Proteomes" id="UP000887013"/>
    </source>
</evidence>
<keyword evidence="2" id="KW-0479">Metal-binding</keyword>
<dbReference type="Pfam" id="PF00096">
    <property type="entry name" value="zf-C2H2"/>
    <property type="match status" value="2"/>
</dbReference>
<dbReference type="PANTHER" id="PTHR24379">
    <property type="entry name" value="KRAB AND ZINC FINGER DOMAIN-CONTAINING"/>
    <property type="match status" value="1"/>
</dbReference>
<dbReference type="AlphaFoldDB" id="A0A8X6T6I7"/>
<dbReference type="Proteomes" id="UP000887013">
    <property type="component" value="Unassembled WGS sequence"/>
</dbReference>
<dbReference type="SUPFAM" id="SSF57667">
    <property type="entry name" value="beta-beta-alpha zinc fingers"/>
    <property type="match status" value="4"/>
</dbReference>
<gene>
    <name evidence="12" type="primary">ZBTB47_1</name>
    <name evidence="12" type="ORF">NPIL_373111</name>
</gene>
<keyword evidence="3" id="KW-0677">Repeat</keyword>
<evidence type="ECO:0000256" key="9">
    <source>
        <dbReference type="ARBA" id="ARBA00023242"/>
    </source>
</evidence>
<evidence type="ECO:0000256" key="7">
    <source>
        <dbReference type="ARBA" id="ARBA00023125"/>
    </source>
</evidence>
<keyword evidence="7" id="KW-0238">DNA-binding</keyword>
<dbReference type="FunFam" id="3.30.160.60:FF:000322">
    <property type="entry name" value="GDNF-inducible zinc finger protein 1"/>
    <property type="match status" value="1"/>
</dbReference>
<evidence type="ECO:0000256" key="4">
    <source>
        <dbReference type="ARBA" id="ARBA00022771"/>
    </source>
</evidence>
<dbReference type="PROSITE" id="PS00028">
    <property type="entry name" value="ZINC_FINGER_C2H2_1"/>
    <property type="match status" value="5"/>
</dbReference>
<dbReference type="PANTHER" id="PTHR24379:SF121">
    <property type="entry name" value="C2H2-TYPE DOMAIN-CONTAINING PROTEIN"/>
    <property type="match status" value="1"/>
</dbReference>
<dbReference type="SMART" id="SM00355">
    <property type="entry name" value="ZnF_C2H2"/>
    <property type="match status" value="7"/>
</dbReference>
<dbReference type="InterPro" id="IPR036236">
    <property type="entry name" value="Znf_C2H2_sf"/>
</dbReference>
<evidence type="ECO:0000256" key="5">
    <source>
        <dbReference type="ARBA" id="ARBA00022833"/>
    </source>
</evidence>
<keyword evidence="13" id="KW-1185">Reference proteome</keyword>
<keyword evidence="4 10" id="KW-0863">Zinc-finger</keyword>
<reference evidence="12" key="1">
    <citation type="submission" date="2020-08" db="EMBL/GenBank/DDBJ databases">
        <title>Multicomponent nature underlies the extraordinary mechanical properties of spider dragline silk.</title>
        <authorList>
            <person name="Kono N."/>
            <person name="Nakamura H."/>
            <person name="Mori M."/>
            <person name="Yoshida Y."/>
            <person name="Ohtoshi R."/>
            <person name="Malay A.D."/>
            <person name="Moran D.A.P."/>
            <person name="Tomita M."/>
            <person name="Numata K."/>
            <person name="Arakawa K."/>
        </authorList>
    </citation>
    <scope>NUCLEOTIDE SEQUENCE</scope>
</reference>
<evidence type="ECO:0000256" key="2">
    <source>
        <dbReference type="ARBA" id="ARBA00022723"/>
    </source>
</evidence>
<feature type="domain" description="C2H2-type" evidence="11">
    <location>
        <begin position="249"/>
        <end position="276"/>
    </location>
</feature>
<proteinExistence type="predicted"/>
<keyword evidence="6" id="KW-0805">Transcription regulation</keyword>
<evidence type="ECO:0000259" key="11">
    <source>
        <dbReference type="PROSITE" id="PS50157"/>
    </source>
</evidence>
<comment type="subcellular location">
    <subcellularLocation>
        <location evidence="1">Nucleus</location>
    </subcellularLocation>
</comment>
<feature type="domain" description="C2H2-type" evidence="11">
    <location>
        <begin position="277"/>
        <end position="304"/>
    </location>
</feature>
<feature type="domain" description="C2H2-type" evidence="11">
    <location>
        <begin position="362"/>
        <end position="385"/>
    </location>
</feature>
<keyword evidence="5" id="KW-0862">Zinc</keyword>
<feature type="domain" description="C2H2-type" evidence="11">
    <location>
        <begin position="222"/>
        <end position="244"/>
    </location>
</feature>
<dbReference type="Gene3D" id="3.30.160.60">
    <property type="entry name" value="Classic Zinc Finger"/>
    <property type="match status" value="4"/>
</dbReference>
<dbReference type="GO" id="GO:0003677">
    <property type="term" value="F:DNA binding"/>
    <property type="evidence" value="ECO:0007669"/>
    <property type="project" value="UniProtKB-KW"/>
</dbReference>
<dbReference type="PROSITE" id="PS50157">
    <property type="entry name" value="ZINC_FINGER_C2H2_2"/>
    <property type="match status" value="6"/>
</dbReference>
<dbReference type="InterPro" id="IPR013087">
    <property type="entry name" value="Znf_C2H2_type"/>
</dbReference>
<dbReference type="GO" id="GO:0008270">
    <property type="term" value="F:zinc ion binding"/>
    <property type="evidence" value="ECO:0007669"/>
    <property type="project" value="UniProtKB-KW"/>
</dbReference>
<feature type="domain" description="C2H2-type" evidence="11">
    <location>
        <begin position="333"/>
        <end position="360"/>
    </location>
</feature>
<dbReference type="GO" id="GO:0005634">
    <property type="term" value="C:nucleus"/>
    <property type="evidence" value="ECO:0007669"/>
    <property type="project" value="UniProtKB-SubCell"/>
</dbReference>
<name>A0A8X6T6I7_NEPPI</name>
<keyword evidence="8" id="KW-0804">Transcription</keyword>
<evidence type="ECO:0000256" key="8">
    <source>
        <dbReference type="ARBA" id="ARBA00023163"/>
    </source>
</evidence>
<organism evidence="12 13">
    <name type="scientific">Nephila pilipes</name>
    <name type="common">Giant wood spider</name>
    <name type="synonym">Nephila maculata</name>
    <dbReference type="NCBI Taxonomy" id="299642"/>
    <lineage>
        <taxon>Eukaryota</taxon>
        <taxon>Metazoa</taxon>
        <taxon>Ecdysozoa</taxon>
        <taxon>Arthropoda</taxon>
        <taxon>Chelicerata</taxon>
        <taxon>Arachnida</taxon>
        <taxon>Araneae</taxon>
        <taxon>Araneomorphae</taxon>
        <taxon>Entelegynae</taxon>
        <taxon>Araneoidea</taxon>
        <taxon>Nephilidae</taxon>
        <taxon>Nephila</taxon>
    </lineage>
</organism>
<accession>A0A8X6T6I7</accession>
<evidence type="ECO:0000313" key="12">
    <source>
        <dbReference type="EMBL" id="GFS77349.1"/>
    </source>
</evidence>
<dbReference type="EMBL" id="BMAW01050861">
    <property type="protein sequence ID" value="GFS77349.1"/>
    <property type="molecule type" value="Genomic_DNA"/>
</dbReference>
<evidence type="ECO:0000256" key="10">
    <source>
        <dbReference type="PROSITE-ProRule" id="PRU00042"/>
    </source>
</evidence>
<dbReference type="OrthoDB" id="6409779at2759"/>
<evidence type="ECO:0000256" key="1">
    <source>
        <dbReference type="ARBA" id="ARBA00004123"/>
    </source>
</evidence>
<evidence type="ECO:0000256" key="6">
    <source>
        <dbReference type="ARBA" id="ARBA00023015"/>
    </source>
</evidence>
<evidence type="ECO:0000256" key="3">
    <source>
        <dbReference type="ARBA" id="ARBA00022737"/>
    </source>
</evidence>